<dbReference type="SUPFAM" id="SSF53335">
    <property type="entry name" value="S-adenosyl-L-methionine-dependent methyltransferases"/>
    <property type="match status" value="1"/>
</dbReference>
<keyword evidence="2" id="KW-0489">Methyltransferase</keyword>
<evidence type="ECO:0000313" key="7">
    <source>
        <dbReference type="Proteomes" id="UP000064243"/>
    </source>
</evidence>
<dbReference type="GO" id="GO:0008610">
    <property type="term" value="P:lipid biosynthetic process"/>
    <property type="evidence" value="ECO:0007669"/>
    <property type="project" value="InterPro"/>
</dbReference>
<evidence type="ECO:0000256" key="4">
    <source>
        <dbReference type="ARBA" id="ARBA00022691"/>
    </source>
</evidence>
<comment type="similarity">
    <text evidence="1">Belongs to the CFA/CMAS family.</text>
</comment>
<dbReference type="InterPro" id="IPR003333">
    <property type="entry name" value="CMAS"/>
</dbReference>
<proteinExistence type="inferred from homology"/>
<sequence>MLDKLLVHQVRRRVEASGLPFIVELWNGELVGNAADAAVRVRLHEAASLKAMADPSLGSLARAYVEGDLDLIGNVRDILALGDRLCNAGDLKPKTGSDGWKWWRHTRTKDRRNIQYHYDVSNDFYGLWLDARRVYSCAYFKTPDMSLEAAQEAKLDHICRKLDLKPDEQFLDIGCGWGGLLLHAAERYGVHAVGITLSDDQHAHVSQQIEARGLTGRVEVRRMDYRDVPENGGYDKIASVGMFEHVGRANLAAYFVKINALLKPGGLVLNHGITTAEPEANGLGSGISEFIEDYVFPGGELVHASDVLRAAAGSGLECLDAENLRPHYGKTLWHWVTRLEQHADEARHLIGEQKYRIWRIYMAGSAYAFDHGWMELWQVLAGKAVDGNQPNYPFKRDFIYRGE</sequence>
<evidence type="ECO:0000256" key="1">
    <source>
        <dbReference type="ARBA" id="ARBA00010815"/>
    </source>
</evidence>
<dbReference type="InterPro" id="IPR029063">
    <property type="entry name" value="SAM-dependent_MTases_sf"/>
</dbReference>
<dbReference type="STRING" id="1123392.GCA_000376425_01246"/>
<name>A0A106BV90_THIDE</name>
<keyword evidence="7" id="KW-1185">Reference proteome</keyword>
<dbReference type="PIRSF" id="PIRSF003085">
    <property type="entry name" value="CMAS"/>
    <property type="match status" value="1"/>
</dbReference>
<dbReference type="Pfam" id="PF02353">
    <property type="entry name" value="CMAS"/>
    <property type="match status" value="1"/>
</dbReference>
<dbReference type="AlphaFoldDB" id="A0A106BV90"/>
<keyword evidence="5" id="KW-0443">Lipid metabolism</keyword>
<evidence type="ECO:0000256" key="2">
    <source>
        <dbReference type="ARBA" id="ARBA00022603"/>
    </source>
</evidence>
<dbReference type="CDD" id="cd02440">
    <property type="entry name" value="AdoMet_MTases"/>
    <property type="match status" value="1"/>
</dbReference>
<dbReference type="Proteomes" id="UP000064243">
    <property type="component" value="Unassembled WGS sequence"/>
</dbReference>
<evidence type="ECO:0000313" key="6">
    <source>
        <dbReference type="EMBL" id="KVW99058.1"/>
    </source>
</evidence>
<dbReference type="GO" id="GO:0008168">
    <property type="term" value="F:methyltransferase activity"/>
    <property type="evidence" value="ECO:0007669"/>
    <property type="project" value="UniProtKB-KW"/>
</dbReference>
<dbReference type="PATRIC" id="fig|36861.3.peg.3270"/>
<dbReference type="OrthoDB" id="9782855at2"/>
<organism evidence="6 7">
    <name type="scientific">Thiobacillus denitrificans</name>
    <dbReference type="NCBI Taxonomy" id="36861"/>
    <lineage>
        <taxon>Bacteria</taxon>
        <taxon>Pseudomonadati</taxon>
        <taxon>Pseudomonadota</taxon>
        <taxon>Betaproteobacteria</taxon>
        <taxon>Nitrosomonadales</taxon>
        <taxon>Thiobacillaceae</taxon>
        <taxon>Thiobacillus</taxon>
    </lineage>
</organism>
<evidence type="ECO:0000256" key="5">
    <source>
        <dbReference type="ARBA" id="ARBA00023098"/>
    </source>
</evidence>
<dbReference type="InterPro" id="IPR050723">
    <property type="entry name" value="CFA/CMAS"/>
</dbReference>
<evidence type="ECO:0000256" key="3">
    <source>
        <dbReference type="ARBA" id="ARBA00022679"/>
    </source>
</evidence>
<comment type="caution">
    <text evidence="6">The sequence shown here is derived from an EMBL/GenBank/DDBJ whole genome shotgun (WGS) entry which is preliminary data.</text>
</comment>
<keyword evidence="3" id="KW-0808">Transferase</keyword>
<gene>
    <name evidence="6" type="ORF">ABW22_02130</name>
</gene>
<dbReference type="PANTHER" id="PTHR43667">
    <property type="entry name" value="CYCLOPROPANE-FATTY-ACYL-PHOSPHOLIPID SYNTHASE"/>
    <property type="match status" value="1"/>
</dbReference>
<reference evidence="6 7" key="1">
    <citation type="journal article" date="2015" name="Appl. Environ. Microbiol.">
        <title>Aerobic and Anaerobic Thiosulfate Oxidation by a Cold-Adapted, Subglacial Chemoautotroph.</title>
        <authorList>
            <person name="Harrold Z.R."/>
            <person name="Skidmore M.L."/>
            <person name="Hamilton T.L."/>
            <person name="Desch L."/>
            <person name="Amada K."/>
            <person name="van Gelder W."/>
            <person name="Glover K."/>
            <person name="Roden E.E."/>
            <person name="Boyd E.S."/>
        </authorList>
    </citation>
    <scope>NUCLEOTIDE SEQUENCE [LARGE SCALE GENOMIC DNA]</scope>
    <source>
        <strain evidence="6 7">RG</strain>
    </source>
</reference>
<protein>
    <submittedName>
        <fullName evidence="6">Cyclopropane-fatty-acyl-phospholipid synthase</fullName>
    </submittedName>
</protein>
<dbReference type="GO" id="GO:0032259">
    <property type="term" value="P:methylation"/>
    <property type="evidence" value="ECO:0007669"/>
    <property type="project" value="UniProtKB-KW"/>
</dbReference>
<accession>A0A106BV90</accession>
<keyword evidence="4" id="KW-0949">S-adenosyl-L-methionine</keyword>
<dbReference type="RefSeq" id="WP_059751547.1">
    <property type="nucleotide sequence ID" value="NZ_LDUG01000007.1"/>
</dbReference>
<dbReference type="EMBL" id="LDUG01000007">
    <property type="protein sequence ID" value="KVW99058.1"/>
    <property type="molecule type" value="Genomic_DNA"/>
</dbReference>
<dbReference type="Gene3D" id="3.40.50.150">
    <property type="entry name" value="Vaccinia Virus protein VP39"/>
    <property type="match status" value="1"/>
</dbReference>
<dbReference type="PANTHER" id="PTHR43667:SF1">
    <property type="entry name" value="CYCLOPROPANE-FATTY-ACYL-PHOSPHOLIPID SYNTHASE"/>
    <property type="match status" value="1"/>
</dbReference>